<evidence type="ECO:0000256" key="4">
    <source>
        <dbReference type="ARBA" id="ARBA00022523"/>
    </source>
</evidence>
<evidence type="ECO:0000256" key="9">
    <source>
        <dbReference type="ARBA" id="ARBA00022825"/>
    </source>
</evidence>
<comment type="function">
    <text evidence="1">Required for arbuscular mycorrhiza (AM) development during AM symbiosis with AM fungi (e.g. Glomeromycota intraradices).</text>
</comment>
<evidence type="ECO:0000256" key="6">
    <source>
        <dbReference type="ARBA" id="ARBA00022670"/>
    </source>
</evidence>
<dbReference type="CDD" id="cd04852">
    <property type="entry name" value="Peptidases_S8_3"/>
    <property type="match status" value="1"/>
</dbReference>
<feature type="transmembrane region" description="Helical" evidence="12">
    <location>
        <begin position="26"/>
        <end position="45"/>
    </location>
</feature>
<comment type="similarity">
    <text evidence="3 11">Belongs to the peptidase S8 family.</text>
</comment>
<dbReference type="SUPFAM" id="SSF52743">
    <property type="entry name" value="Subtilisin-like"/>
    <property type="match status" value="1"/>
</dbReference>
<sequence>LASSLPKNRTVYHLTKMSTITTMTQLLQSLTSSLLLIMITTLFLLSSGLSEQAVSGDGELRTYMVLLRRPEGAAFSLQSADDVDEWYHSFLPPSTASERQHPLVHRYRHVVTGFAAELTAEEVKTMETKEGFVRAWPDKILSLATTHSQEFMGLHQNAGVWKSTNYGKGVIIGVVDTGTTPGHPSFSDEKMPPPPAKWKGKCELAYGSTCNKKLIGARNFYAPGTPMADDDNGHGTLTSSIAAGSPVKGASLFGQANGTAVGTAPLAHVAVYKACSADGGCPQSAVLAAIDAAVGDGVDVISLSMEADSVPYYEDPIAVGAYGAIRKGVFVSLGAGNGGPAAGTVVNDSPWVLTVGASTINRKIKATVLLGNNAELVGESLIQPRDFPLTLLPLIYAGAGTNASSAFCIPGSLKTMDVKGKIVLCTKLNGSNRATRIAAGQEVKDNGGAAMILMNEQAGDSVTPPDPHVLPASHVSHEAGYFIKTYIRSTPSPTATIVFKGTVLLVPDAPQLAMFSSRGPSPQTSGILKPDVIGPGVNILAAYPTSQENTQNTPFAMASGTSLSTPHLSGVAALIKTAHPDWSPAAIKSALMTTTFVLNLNNKGIVDEDFHSVGCFDMGAGHVNPERAIHPGLVYDIEPKDYVGFMCGMGYNDTEVSVVVNRGVSCSNRSSITASQLNYPSISITLGWTPQTYTRIVTNVGVANSTYRVNVVEPEGVYVRVTPTILVFQELNQKLTYSVTFNRKQGLMRSRALAQGSMSWFSFSGFVVTSRITVH</sequence>
<keyword evidence="7" id="KW-0732">Signal</keyword>
<dbReference type="Pfam" id="PF17766">
    <property type="entry name" value="fn3_6"/>
    <property type="match status" value="1"/>
</dbReference>
<keyword evidence="8 11" id="KW-0378">Hydrolase</keyword>
<feature type="active site" description="Charge relay system" evidence="10 11">
    <location>
        <position position="176"/>
    </location>
</feature>
<protein>
    <submittedName>
        <fullName evidence="17">Uncharacterized protein</fullName>
    </submittedName>
</protein>
<proteinExistence type="inferred from homology"/>
<dbReference type="Pfam" id="PF00082">
    <property type="entry name" value="Peptidase_S8"/>
    <property type="match status" value="1"/>
</dbReference>
<evidence type="ECO:0000256" key="10">
    <source>
        <dbReference type="PIRSR" id="PIRSR615500-1"/>
    </source>
</evidence>
<keyword evidence="18" id="KW-1185">Reference proteome</keyword>
<dbReference type="CDD" id="cd02120">
    <property type="entry name" value="PA_subtilisin_like"/>
    <property type="match status" value="1"/>
</dbReference>
<dbReference type="InterPro" id="IPR010259">
    <property type="entry name" value="S8pro/Inhibitor_I9"/>
</dbReference>
<keyword evidence="12" id="KW-0812">Transmembrane</keyword>
<dbReference type="EMBL" id="CAMGYJ010000005">
    <property type="protein sequence ID" value="CAI0414089.1"/>
    <property type="molecule type" value="Genomic_DNA"/>
</dbReference>
<keyword evidence="12" id="KW-0472">Membrane</keyword>
<dbReference type="Pfam" id="PF02225">
    <property type="entry name" value="PA"/>
    <property type="match status" value="1"/>
</dbReference>
<dbReference type="InterPro" id="IPR034197">
    <property type="entry name" value="Peptidases_S8_3"/>
</dbReference>
<feature type="domain" description="Subtilisin-like protease fibronectin type-III" evidence="16">
    <location>
        <begin position="676"/>
        <end position="774"/>
    </location>
</feature>
<evidence type="ECO:0000256" key="12">
    <source>
        <dbReference type="SAM" id="Phobius"/>
    </source>
</evidence>
<keyword evidence="4" id="KW-0052">Apoplast</keyword>
<feature type="domain" description="Peptidase S8/S53" evidence="13">
    <location>
        <begin position="167"/>
        <end position="598"/>
    </location>
</feature>
<dbReference type="Pfam" id="PF05922">
    <property type="entry name" value="Inhibitor_I9"/>
    <property type="match status" value="1"/>
</dbReference>
<dbReference type="InterPro" id="IPR037045">
    <property type="entry name" value="S8pro/Inhibitor_I9_sf"/>
</dbReference>
<comment type="caution">
    <text evidence="17">The sequence shown here is derived from an EMBL/GenBank/DDBJ whole genome shotgun (WGS) entry which is preliminary data.</text>
</comment>
<name>A0AAV0JZN5_9ROSI</name>
<evidence type="ECO:0000256" key="3">
    <source>
        <dbReference type="ARBA" id="ARBA00011073"/>
    </source>
</evidence>
<dbReference type="GO" id="GO:0004252">
    <property type="term" value="F:serine-type endopeptidase activity"/>
    <property type="evidence" value="ECO:0007669"/>
    <property type="project" value="UniProtKB-UniRule"/>
</dbReference>
<evidence type="ECO:0000259" key="14">
    <source>
        <dbReference type="Pfam" id="PF02225"/>
    </source>
</evidence>
<dbReference type="Proteomes" id="UP001154282">
    <property type="component" value="Unassembled WGS sequence"/>
</dbReference>
<evidence type="ECO:0000313" key="17">
    <source>
        <dbReference type="EMBL" id="CAI0414089.1"/>
    </source>
</evidence>
<evidence type="ECO:0000259" key="16">
    <source>
        <dbReference type="Pfam" id="PF17766"/>
    </source>
</evidence>
<evidence type="ECO:0000256" key="5">
    <source>
        <dbReference type="ARBA" id="ARBA00022525"/>
    </source>
</evidence>
<dbReference type="GO" id="GO:0009610">
    <property type="term" value="P:response to symbiotic fungus"/>
    <property type="evidence" value="ECO:0007669"/>
    <property type="project" value="UniProtKB-ARBA"/>
</dbReference>
<evidence type="ECO:0000256" key="11">
    <source>
        <dbReference type="PROSITE-ProRule" id="PRU01240"/>
    </source>
</evidence>
<dbReference type="GO" id="GO:0006508">
    <property type="term" value="P:proteolysis"/>
    <property type="evidence" value="ECO:0007669"/>
    <property type="project" value="UniProtKB-KW"/>
</dbReference>
<dbReference type="Gene3D" id="3.50.30.30">
    <property type="match status" value="1"/>
</dbReference>
<keyword evidence="9 11" id="KW-0720">Serine protease</keyword>
<dbReference type="InterPro" id="IPR003137">
    <property type="entry name" value="PA_domain"/>
</dbReference>
<dbReference type="PRINTS" id="PR00723">
    <property type="entry name" value="SUBTILISIN"/>
</dbReference>
<feature type="domain" description="PA" evidence="14">
    <location>
        <begin position="393"/>
        <end position="480"/>
    </location>
</feature>
<dbReference type="InterPro" id="IPR015500">
    <property type="entry name" value="Peptidase_S8_subtilisin-rel"/>
</dbReference>
<dbReference type="Gene3D" id="3.30.70.80">
    <property type="entry name" value="Peptidase S8 propeptide/proteinase inhibitor I9"/>
    <property type="match status" value="1"/>
</dbReference>
<dbReference type="Gene3D" id="3.40.50.200">
    <property type="entry name" value="Peptidase S8/S53 domain"/>
    <property type="match status" value="1"/>
</dbReference>
<gene>
    <name evidence="17" type="ORF">LITE_LOCUS16175</name>
</gene>
<keyword evidence="5" id="KW-0964">Secreted</keyword>
<feature type="domain" description="Inhibitor I9" evidence="15">
    <location>
        <begin position="79"/>
        <end position="143"/>
    </location>
</feature>
<dbReference type="PROSITE" id="PS51892">
    <property type="entry name" value="SUBTILASE"/>
    <property type="match status" value="1"/>
</dbReference>
<accession>A0AAV0JZN5</accession>
<evidence type="ECO:0000259" key="13">
    <source>
        <dbReference type="Pfam" id="PF00082"/>
    </source>
</evidence>
<dbReference type="GO" id="GO:0048046">
    <property type="term" value="C:apoplast"/>
    <property type="evidence" value="ECO:0007669"/>
    <property type="project" value="UniProtKB-SubCell"/>
</dbReference>
<dbReference type="InterPro" id="IPR045051">
    <property type="entry name" value="SBT"/>
</dbReference>
<evidence type="ECO:0000313" key="18">
    <source>
        <dbReference type="Proteomes" id="UP001154282"/>
    </source>
</evidence>
<feature type="non-terminal residue" evidence="17">
    <location>
        <position position="1"/>
    </location>
</feature>
<organism evidence="17 18">
    <name type="scientific">Linum tenue</name>
    <dbReference type="NCBI Taxonomy" id="586396"/>
    <lineage>
        <taxon>Eukaryota</taxon>
        <taxon>Viridiplantae</taxon>
        <taxon>Streptophyta</taxon>
        <taxon>Embryophyta</taxon>
        <taxon>Tracheophyta</taxon>
        <taxon>Spermatophyta</taxon>
        <taxon>Magnoliopsida</taxon>
        <taxon>eudicotyledons</taxon>
        <taxon>Gunneridae</taxon>
        <taxon>Pentapetalae</taxon>
        <taxon>rosids</taxon>
        <taxon>fabids</taxon>
        <taxon>Malpighiales</taxon>
        <taxon>Linaceae</taxon>
        <taxon>Linum</taxon>
    </lineage>
</organism>
<evidence type="ECO:0000259" key="15">
    <source>
        <dbReference type="Pfam" id="PF05922"/>
    </source>
</evidence>
<dbReference type="InterPro" id="IPR041469">
    <property type="entry name" value="Subtilisin-like_FN3"/>
</dbReference>
<dbReference type="PANTHER" id="PTHR10795">
    <property type="entry name" value="PROPROTEIN CONVERTASE SUBTILISIN/KEXIN"/>
    <property type="match status" value="1"/>
</dbReference>
<dbReference type="AlphaFoldDB" id="A0AAV0JZN5"/>
<dbReference type="InterPro" id="IPR000209">
    <property type="entry name" value="Peptidase_S8/S53_dom"/>
</dbReference>
<keyword evidence="12" id="KW-1133">Transmembrane helix</keyword>
<dbReference type="InterPro" id="IPR036852">
    <property type="entry name" value="Peptidase_S8/S53_dom_sf"/>
</dbReference>
<dbReference type="FunFam" id="3.50.30.30:FF:000005">
    <property type="entry name" value="subtilisin-like protease SBT1.5"/>
    <property type="match status" value="1"/>
</dbReference>
<dbReference type="Gene3D" id="2.60.40.2310">
    <property type="match status" value="1"/>
</dbReference>
<reference evidence="17" key="1">
    <citation type="submission" date="2022-08" db="EMBL/GenBank/DDBJ databases">
        <authorList>
            <person name="Gutierrez-Valencia J."/>
        </authorList>
    </citation>
    <scope>NUCLEOTIDE SEQUENCE</scope>
</reference>
<evidence type="ECO:0000256" key="1">
    <source>
        <dbReference type="ARBA" id="ARBA00002076"/>
    </source>
</evidence>
<keyword evidence="6 11" id="KW-0645">Protease</keyword>
<evidence type="ECO:0000256" key="7">
    <source>
        <dbReference type="ARBA" id="ARBA00022729"/>
    </source>
</evidence>
<comment type="subcellular location">
    <subcellularLocation>
        <location evidence="2">Secreted</location>
        <location evidence="2">Extracellular space</location>
        <location evidence="2">Apoplast</location>
    </subcellularLocation>
</comment>
<evidence type="ECO:0000256" key="8">
    <source>
        <dbReference type="ARBA" id="ARBA00022801"/>
    </source>
</evidence>
<feature type="active site" description="Charge relay system" evidence="10 11">
    <location>
        <position position="562"/>
    </location>
</feature>
<evidence type="ECO:0000256" key="2">
    <source>
        <dbReference type="ARBA" id="ARBA00004271"/>
    </source>
</evidence>
<feature type="active site" description="Charge relay system" evidence="10 11">
    <location>
        <position position="234"/>
    </location>
</feature>